<name>A0A6P1NQN2_9MICC</name>
<protein>
    <submittedName>
        <fullName evidence="2">Transposase</fullName>
    </submittedName>
</protein>
<sequence>MDIPHERCARIDISNRDAKVCVRLPSRRAGQYSSNVTTRSSTTNSIVQLRDHLLEQEATLVAMEATGDYWKASYYLLEDGLNVELVNARQVRNMRGRIAGVSAPSRCD</sequence>
<dbReference type="Proteomes" id="UP000464186">
    <property type="component" value="Chromosome"/>
</dbReference>
<evidence type="ECO:0000259" key="1">
    <source>
        <dbReference type="Pfam" id="PF01548"/>
    </source>
</evidence>
<dbReference type="AlphaFoldDB" id="A0A6P1NQN2"/>
<proteinExistence type="predicted"/>
<dbReference type="Pfam" id="PF01548">
    <property type="entry name" value="DEDD_Tnp_IS110"/>
    <property type="match status" value="1"/>
</dbReference>
<dbReference type="InterPro" id="IPR002525">
    <property type="entry name" value="Transp_IS110-like_N"/>
</dbReference>
<evidence type="ECO:0000313" key="3">
    <source>
        <dbReference type="Proteomes" id="UP000464186"/>
    </source>
</evidence>
<reference evidence="2 3" key="1">
    <citation type="submission" date="2020-01" db="EMBL/GenBank/DDBJ databases">
        <title>Pseudarthrobacter psychrotolerans sp. nov., isolated from antarctic soil.</title>
        <authorList>
            <person name="Shin Y."/>
            <person name="Park W."/>
        </authorList>
    </citation>
    <scope>NUCLEOTIDE SEQUENCE [LARGE SCALE GENOMIC DNA]</scope>
    <source>
        <strain evidence="2 3">YJ56</strain>
    </source>
</reference>
<keyword evidence="3" id="KW-1185">Reference proteome</keyword>
<gene>
    <name evidence="2" type="ORF">GU243_15530</name>
</gene>
<dbReference type="GO" id="GO:0003677">
    <property type="term" value="F:DNA binding"/>
    <property type="evidence" value="ECO:0007669"/>
    <property type="project" value="InterPro"/>
</dbReference>
<organism evidence="2 3">
    <name type="scientific">Pseudarthrobacter psychrotolerans</name>
    <dbReference type="NCBI Taxonomy" id="2697569"/>
    <lineage>
        <taxon>Bacteria</taxon>
        <taxon>Bacillati</taxon>
        <taxon>Actinomycetota</taxon>
        <taxon>Actinomycetes</taxon>
        <taxon>Micrococcales</taxon>
        <taxon>Micrococcaceae</taxon>
        <taxon>Pseudarthrobacter</taxon>
    </lineage>
</organism>
<dbReference type="GO" id="GO:0004803">
    <property type="term" value="F:transposase activity"/>
    <property type="evidence" value="ECO:0007669"/>
    <property type="project" value="InterPro"/>
</dbReference>
<evidence type="ECO:0000313" key="2">
    <source>
        <dbReference type="EMBL" id="QHK20894.1"/>
    </source>
</evidence>
<feature type="domain" description="Transposase IS110-like N-terminal" evidence="1">
    <location>
        <begin position="11"/>
        <end position="97"/>
    </location>
</feature>
<dbReference type="GO" id="GO:0006313">
    <property type="term" value="P:DNA transposition"/>
    <property type="evidence" value="ECO:0007669"/>
    <property type="project" value="InterPro"/>
</dbReference>
<dbReference type="KEGG" id="psey:GU243_15530"/>
<dbReference type="EMBL" id="CP047898">
    <property type="protein sequence ID" value="QHK20894.1"/>
    <property type="molecule type" value="Genomic_DNA"/>
</dbReference>
<accession>A0A6P1NQN2</accession>